<feature type="compositionally biased region" description="Polar residues" evidence="1">
    <location>
        <begin position="32"/>
        <end position="43"/>
    </location>
</feature>
<evidence type="ECO:0000313" key="3">
    <source>
        <dbReference type="Proteomes" id="UP000503462"/>
    </source>
</evidence>
<feature type="region of interest" description="Disordered" evidence="1">
    <location>
        <begin position="1"/>
        <end position="87"/>
    </location>
</feature>
<accession>A0A6H0XS32</accession>
<dbReference type="OrthoDB" id="3946381at2759"/>
<reference evidence="2 3" key="1">
    <citation type="journal article" date="2016" name="Sci. Rep.">
        <title>Peltaster fructicola genome reveals evolution from an invasive phytopathogen to an ectophytic parasite.</title>
        <authorList>
            <person name="Xu C."/>
            <person name="Chen H."/>
            <person name="Gleason M.L."/>
            <person name="Xu J.R."/>
            <person name="Liu H."/>
            <person name="Zhang R."/>
            <person name="Sun G."/>
        </authorList>
    </citation>
    <scope>NUCLEOTIDE SEQUENCE [LARGE SCALE GENOMIC DNA]</scope>
    <source>
        <strain evidence="2 3">LNHT1506</strain>
    </source>
</reference>
<organism evidence="2 3">
    <name type="scientific">Peltaster fructicola</name>
    <dbReference type="NCBI Taxonomy" id="286661"/>
    <lineage>
        <taxon>Eukaryota</taxon>
        <taxon>Fungi</taxon>
        <taxon>Dikarya</taxon>
        <taxon>Ascomycota</taxon>
        <taxon>Pezizomycotina</taxon>
        <taxon>Dothideomycetes</taxon>
        <taxon>Dothideomycetes incertae sedis</taxon>
        <taxon>Peltaster</taxon>
    </lineage>
</organism>
<feature type="compositionally biased region" description="Basic and acidic residues" evidence="1">
    <location>
        <begin position="1"/>
        <end position="13"/>
    </location>
</feature>
<keyword evidence="3" id="KW-1185">Reference proteome</keyword>
<name>A0A6H0XS32_9PEZI</name>
<evidence type="ECO:0000313" key="2">
    <source>
        <dbReference type="EMBL" id="QIW97543.1"/>
    </source>
</evidence>
<feature type="compositionally biased region" description="Polar residues" evidence="1">
    <location>
        <begin position="51"/>
        <end position="76"/>
    </location>
</feature>
<gene>
    <name evidence="2" type="ORF">AMS68_003061</name>
</gene>
<proteinExistence type="predicted"/>
<dbReference type="Proteomes" id="UP000503462">
    <property type="component" value="Chromosome 2"/>
</dbReference>
<dbReference type="EMBL" id="CP051140">
    <property type="protein sequence ID" value="QIW97543.1"/>
    <property type="molecule type" value="Genomic_DNA"/>
</dbReference>
<evidence type="ECO:0000256" key="1">
    <source>
        <dbReference type="SAM" id="MobiDB-lite"/>
    </source>
</evidence>
<evidence type="ECO:0008006" key="4">
    <source>
        <dbReference type="Google" id="ProtNLM"/>
    </source>
</evidence>
<protein>
    <recommendedName>
        <fullName evidence="4">Sister chromatid cohesion protein DCC1</fullName>
    </recommendedName>
</protein>
<sequence>MREATGFPSERDTSGQQFSATRFATPLKASVERSSSLESTCTASAKAGTERSATISTTSTRLTNISAPTVPSSTSEDPCHASANRPLQSFEPFSGTIQQQRIEQLTITVEQLDQVISALVRAPLITSSLQNQHLSFATSQQTSGIFNLSNKQFITRTAQEFAPDLHLFNGRSGGVSMIDTGTADGAVLYTSAICDTNSLKSGDRIQIDLPDDLPSAVRLEYLPPNSNGMSSKVTLQSIHAVYARRTDSLSHHLSIEEDLTHAFTKAALAELARISSVPVDDIKIVDDVATAFNKNSVDWSVIADALLASGESVDLVDQTLMEIRSLDATLCAMQTLTLLSEISRLKSCNRNFLVLQLVRDNESGKVEKTTVPYWSQSIWSSFDARKADVDVLKVAKDFIHSVVKAVYPCPYMLEEFAISDASGFTKIFRCLPLYDDGGKTPKAWAVFIEPGAKTTLIRKAYRHQSNE</sequence>
<dbReference type="AlphaFoldDB" id="A0A6H0XS32"/>